<organism evidence="10 11">
    <name type="scientific">Labrus bergylta</name>
    <name type="common">ballan wrasse</name>
    <dbReference type="NCBI Taxonomy" id="56723"/>
    <lineage>
        <taxon>Eukaryota</taxon>
        <taxon>Metazoa</taxon>
        <taxon>Chordata</taxon>
        <taxon>Craniata</taxon>
        <taxon>Vertebrata</taxon>
        <taxon>Euteleostomi</taxon>
        <taxon>Actinopterygii</taxon>
        <taxon>Neopterygii</taxon>
        <taxon>Teleostei</taxon>
        <taxon>Neoteleostei</taxon>
        <taxon>Acanthomorphata</taxon>
        <taxon>Eupercaria</taxon>
        <taxon>Labriformes</taxon>
        <taxon>Labridae</taxon>
        <taxon>Labrus</taxon>
    </lineage>
</organism>
<dbReference type="PROSITE" id="PS50225">
    <property type="entry name" value="SOCS"/>
    <property type="match status" value="1"/>
</dbReference>
<reference evidence="10" key="2">
    <citation type="submission" date="2025-09" db="UniProtKB">
        <authorList>
            <consortium name="Ensembl"/>
        </authorList>
    </citation>
    <scope>IDENTIFICATION</scope>
</reference>
<dbReference type="PROSITE" id="PS50001">
    <property type="entry name" value="SH2"/>
    <property type="match status" value="1"/>
</dbReference>
<keyword evidence="5 6" id="KW-0727">SH2 domain</keyword>
<sequence length="409" mass="45105">MGPLCRLRAGEKGVILSKEKKKKRVGLFHSDPVSEIPCCGTPDRRQLKAIRIQFPSGCTVQQQQQQQQQQHTRIHLCLGALSQPLSGCIGLLSPGALDPVCDPAALTPVSLSSLSLRPKLPRRTFPPRHSCPGPPASQPAGRGRGPWHHGSLRRAKPPRHERRDLSCGQGSRVKLHPASLQALQITRTLPAGEERLIVFREIALSRETALCIITMRSNVGFLLQVMRALHKLQESGFYWGAVGGREASSMLRSEPPGTFLIRDSSDHHYFFTLSVQTARGTKNLRIHSEGGGFFLQPDPQNTQELPQFDCVLKLIAHYMGKGPEAARSRGGACGGNPGEAEMKGRSVYLIHTGGERIPLELRRPLSTSLSSLQHMCRRTLNDRGFGGSERTEQLPQTLKDFLEEYDAPI</sequence>
<feature type="domain" description="SOCS box" evidence="9">
    <location>
        <begin position="360"/>
        <end position="408"/>
    </location>
</feature>
<dbReference type="SUPFAM" id="SSF55550">
    <property type="entry name" value="SH2 domain"/>
    <property type="match status" value="1"/>
</dbReference>
<comment type="pathway">
    <text evidence="1">Protein modification; protein ubiquitination.</text>
</comment>
<evidence type="ECO:0000256" key="7">
    <source>
        <dbReference type="SAM" id="MobiDB-lite"/>
    </source>
</evidence>
<dbReference type="GO" id="GO:0046854">
    <property type="term" value="P:phosphatidylinositol phosphate biosynthetic process"/>
    <property type="evidence" value="ECO:0007669"/>
    <property type="project" value="TreeGrafter"/>
</dbReference>
<dbReference type="GeneTree" id="ENSGT00940000159620"/>
<dbReference type="InterPro" id="IPR000980">
    <property type="entry name" value="SH2"/>
</dbReference>
<evidence type="ECO:0000256" key="2">
    <source>
        <dbReference type="ARBA" id="ARBA00022604"/>
    </source>
</evidence>
<dbReference type="InterPro" id="IPR036860">
    <property type="entry name" value="SH2_dom_sf"/>
</dbReference>
<evidence type="ECO:0000259" key="8">
    <source>
        <dbReference type="PROSITE" id="PS50001"/>
    </source>
</evidence>
<dbReference type="Gene3D" id="3.30.505.10">
    <property type="entry name" value="SH2 domain"/>
    <property type="match status" value="1"/>
</dbReference>
<dbReference type="Gene3D" id="1.10.750.20">
    <property type="entry name" value="SOCS box"/>
    <property type="match status" value="1"/>
</dbReference>
<evidence type="ECO:0000256" key="1">
    <source>
        <dbReference type="ARBA" id="ARBA00004906"/>
    </source>
</evidence>
<dbReference type="Proteomes" id="UP000261660">
    <property type="component" value="Unplaced"/>
</dbReference>
<feature type="compositionally biased region" description="Basic residues" evidence="7">
    <location>
        <begin position="145"/>
        <end position="160"/>
    </location>
</feature>
<dbReference type="InParanoid" id="A0A3Q3GLW3"/>
<name>A0A3Q3GLW3_9LABR</name>
<dbReference type="InterPro" id="IPR001496">
    <property type="entry name" value="SOCS_box"/>
</dbReference>
<protein>
    <submittedName>
        <fullName evidence="10">Suppressor of cytokine signaling 3b</fullName>
    </submittedName>
</protein>
<dbReference type="PANTHER" id="PTHR10155">
    <property type="entry name" value="PHOSPHATIDYLINOSITOL 3-KINASE REGULATORY SUBUNIT"/>
    <property type="match status" value="1"/>
</dbReference>
<dbReference type="GO" id="GO:0035556">
    <property type="term" value="P:intracellular signal transduction"/>
    <property type="evidence" value="ECO:0007669"/>
    <property type="project" value="InterPro"/>
</dbReference>
<dbReference type="Ensembl" id="ENSLBET00000036279.1">
    <property type="protein sequence ID" value="ENSLBEP00000034792.1"/>
    <property type="gene ID" value="ENSLBEG00000026147.1"/>
</dbReference>
<evidence type="ECO:0000256" key="4">
    <source>
        <dbReference type="ARBA" id="ARBA00022786"/>
    </source>
</evidence>
<evidence type="ECO:0000313" key="10">
    <source>
        <dbReference type="Ensembl" id="ENSLBEP00000034792.1"/>
    </source>
</evidence>
<keyword evidence="3" id="KW-0734">Signal transduction inhibitor</keyword>
<proteinExistence type="predicted"/>
<dbReference type="InterPro" id="IPR036036">
    <property type="entry name" value="SOCS_box-like_dom_sf"/>
</dbReference>
<evidence type="ECO:0000259" key="9">
    <source>
        <dbReference type="PROSITE" id="PS50225"/>
    </source>
</evidence>
<evidence type="ECO:0000256" key="6">
    <source>
        <dbReference type="PROSITE-ProRule" id="PRU00191"/>
    </source>
</evidence>
<dbReference type="GO" id="GO:0005942">
    <property type="term" value="C:phosphatidylinositol 3-kinase complex"/>
    <property type="evidence" value="ECO:0007669"/>
    <property type="project" value="TreeGrafter"/>
</dbReference>
<reference evidence="10" key="1">
    <citation type="submission" date="2025-08" db="UniProtKB">
        <authorList>
            <consortium name="Ensembl"/>
        </authorList>
    </citation>
    <scope>IDENTIFICATION</scope>
</reference>
<keyword evidence="4" id="KW-0833">Ubl conjugation pathway</keyword>
<dbReference type="UniPathway" id="UPA00143"/>
<dbReference type="SUPFAM" id="SSF158235">
    <property type="entry name" value="SOCS box-like"/>
    <property type="match status" value="1"/>
</dbReference>
<keyword evidence="11" id="KW-1185">Reference proteome</keyword>
<evidence type="ECO:0000256" key="5">
    <source>
        <dbReference type="ARBA" id="ARBA00022999"/>
    </source>
</evidence>
<keyword evidence="2" id="KW-0341">Growth regulation</keyword>
<dbReference type="GO" id="GO:0016567">
    <property type="term" value="P:protein ubiquitination"/>
    <property type="evidence" value="ECO:0007669"/>
    <property type="project" value="UniProtKB-UniPathway"/>
</dbReference>
<dbReference type="AlphaFoldDB" id="A0A3Q3GLW3"/>
<feature type="domain" description="SH2" evidence="8">
    <location>
        <begin position="237"/>
        <end position="318"/>
    </location>
</feature>
<dbReference type="Pfam" id="PF00017">
    <property type="entry name" value="SH2"/>
    <property type="match status" value="1"/>
</dbReference>
<dbReference type="SMART" id="SM00252">
    <property type="entry name" value="SH2"/>
    <property type="match status" value="1"/>
</dbReference>
<evidence type="ECO:0000256" key="3">
    <source>
        <dbReference type="ARBA" id="ARBA00022700"/>
    </source>
</evidence>
<dbReference type="PANTHER" id="PTHR10155:SF11">
    <property type="entry name" value="SUPPRESSOR OF CYTOKINE SIGNALING 3"/>
    <property type="match status" value="1"/>
</dbReference>
<dbReference type="GO" id="GO:0046935">
    <property type="term" value="F:1-phosphatidylinositol-3-kinase regulator activity"/>
    <property type="evidence" value="ECO:0007669"/>
    <property type="project" value="TreeGrafter"/>
</dbReference>
<dbReference type="STRING" id="56723.ENSLBEP00000034792"/>
<dbReference type="GO" id="GO:0009968">
    <property type="term" value="P:negative regulation of signal transduction"/>
    <property type="evidence" value="ECO:0007669"/>
    <property type="project" value="UniProtKB-KW"/>
</dbReference>
<dbReference type="SMART" id="SM00253">
    <property type="entry name" value="SOCS"/>
    <property type="match status" value="1"/>
</dbReference>
<dbReference type="SMART" id="SM00969">
    <property type="entry name" value="SOCS_box"/>
    <property type="match status" value="1"/>
</dbReference>
<evidence type="ECO:0000313" key="11">
    <source>
        <dbReference type="Proteomes" id="UP000261660"/>
    </source>
</evidence>
<feature type="region of interest" description="Disordered" evidence="7">
    <location>
        <begin position="117"/>
        <end position="172"/>
    </location>
</feature>
<accession>A0A3Q3GLW3</accession>